<keyword evidence="2" id="KW-1185">Reference proteome</keyword>
<dbReference type="EMBL" id="JAEPRB010001766">
    <property type="protein sequence ID" value="KAG2201524.1"/>
    <property type="molecule type" value="Genomic_DNA"/>
</dbReference>
<dbReference type="OrthoDB" id="78296at2759"/>
<dbReference type="AlphaFoldDB" id="A0A8H7QZ80"/>
<organism evidence="1 2">
    <name type="scientific">Circinella minor</name>
    <dbReference type="NCBI Taxonomy" id="1195481"/>
    <lineage>
        <taxon>Eukaryota</taxon>
        <taxon>Fungi</taxon>
        <taxon>Fungi incertae sedis</taxon>
        <taxon>Mucoromycota</taxon>
        <taxon>Mucoromycotina</taxon>
        <taxon>Mucoromycetes</taxon>
        <taxon>Mucorales</taxon>
        <taxon>Lichtheimiaceae</taxon>
        <taxon>Circinella</taxon>
    </lineage>
</organism>
<evidence type="ECO:0000313" key="1">
    <source>
        <dbReference type="EMBL" id="KAG2201524.1"/>
    </source>
</evidence>
<proteinExistence type="predicted"/>
<name>A0A8H7QZ80_9FUNG</name>
<evidence type="ECO:0000313" key="2">
    <source>
        <dbReference type="Proteomes" id="UP000646827"/>
    </source>
</evidence>
<protein>
    <submittedName>
        <fullName evidence="1">Uncharacterized protein</fullName>
    </submittedName>
</protein>
<reference evidence="1 2" key="1">
    <citation type="submission" date="2020-12" db="EMBL/GenBank/DDBJ databases">
        <title>Metabolic potential, ecology and presence of endohyphal bacteria is reflected in genomic diversity of Mucoromycotina.</title>
        <authorList>
            <person name="Muszewska A."/>
            <person name="Okrasinska A."/>
            <person name="Steczkiewicz K."/>
            <person name="Drgas O."/>
            <person name="Orlowska M."/>
            <person name="Perlinska-Lenart U."/>
            <person name="Aleksandrzak-Piekarczyk T."/>
            <person name="Szatraj K."/>
            <person name="Zielenkiewicz U."/>
            <person name="Pilsyk S."/>
            <person name="Malc E."/>
            <person name="Mieczkowski P."/>
            <person name="Kruszewska J.S."/>
            <person name="Biernat P."/>
            <person name="Pawlowska J."/>
        </authorList>
    </citation>
    <scope>NUCLEOTIDE SEQUENCE [LARGE SCALE GENOMIC DNA]</scope>
    <source>
        <strain evidence="1 2">CBS 142.35</strain>
    </source>
</reference>
<accession>A0A8H7QZ80</accession>
<comment type="caution">
    <text evidence="1">The sequence shown here is derived from an EMBL/GenBank/DDBJ whole genome shotgun (WGS) entry which is preliminary data.</text>
</comment>
<sequence>MNPVVAFLIPLLQFFKHQNEMIDRFMEVDHVVEALKQGEDPEEYIHHRQELEEQQ</sequence>
<feature type="non-terminal residue" evidence="1">
    <location>
        <position position="55"/>
    </location>
</feature>
<dbReference type="Proteomes" id="UP000646827">
    <property type="component" value="Unassembled WGS sequence"/>
</dbReference>
<gene>
    <name evidence="1" type="ORF">INT45_006326</name>
</gene>